<name>A0A218VUP5_PUNGR</name>
<dbReference type="AlphaFoldDB" id="A0A218VUP5"/>
<dbReference type="EMBL" id="MTKT01005821">
    <property type="protein sequence ID" value="OWM63999.1"/>
    <property type="molecule type" value="Genomic_DNA"/>
</dbReference>
<comment type="caution">
    <text evidence="2">The sequence shown here is derived from an EMBL/GenBank/DDBJ whole genome shotgun (WGS) entry which is preliminary data.</text>
</comment>
<feature type="region of interest" description="Disordered" evidence="1">
    <location>
        <begin position="1"/>
        <end position="79"/>
    </location>
</feature>
<protein>
    <submittedName>
        <fullName evidence="2">Uncharacterized protein</fullName>
    </submittedName>
</protein>
<dbReference type="Proteomes" id="UP000197138">
    <property type="component" value="Unassembled WGS sequence"/>
</dbReference>
<sequence>MLDLSPKVVNARSRPDIGPKSDAGPKPDTVNAGSEPDVGPKSKAGPKPNAVNAKLEPDIGPELDVGPKPDARPKPNAYSGFLLVGDFQQWKKETMKEHELFKISMQECREVNWPGRRRANPPRDMH</sequence>
<evidence type="ECO:0000313" key="2">
    <source>
        <dbReference type="EMBL" id="OWM63999.1"/>
    </source>
</evidence>
<reference evidence="3" key="1">
    <citation type="journal article" date="2017" name="Plant J.">
        <title>The pomegranate (Punica granatum L.) genome and the genomics of punicalagin biosynthesis.</title>
        <authorList>
            <person name="Qin G."/>
            <person name="Xu C."/>
            <person name="Ming R."/>
            <person name="Tang H."/>
            <person name="Guyot R."/>
            <person name="Kramer E.M."/>
            <person name="Hu Y."/>
            <person name="Yi X."/>
            <person name="Qi Y."/>
            <person name="Xu X."/>
            <person name="Gao Z."/>
            <person name="Pan H."/>
            <person name="Jian J."/>
            <person name="Tian Y."/>
            <person name="Yue Z."/>
            <person name="Xu Y."/>
        </authorList>
    </citation>
    <scope>NUCLEOTIDE SEQUENCE [LARGE SCALE GENOMIC DNA]</scope>
    <source>
        <strain evidence="3">cv. Dabenzi</strain>
    </source>
</reference>
<organism evidence="2 3">
    <name type="scientific">Punica granatum</name>
    <name type="common">Pomegranate</name>
    <dbReference type="NCBI Taxonomy" id="22663"/>
    <lineage>
        <taxon>Eukaryota</taxon>
        <taxon>Viridiplantae</taxon>
        <taxon>Streptophyta</taxon>
        <taxon>Embryophyta</taxon>
        <taxon>Tracheophyta</taxon>
        <taxon>Spermatophyta</taxon>
        <taxon>Magnoliopsida</taxon>
        <taxon>eudicotyledons</taxon>
        <taxon>Gunneridae</taxon>
        <taxon>Pentapetalae</taxon>
        <taxon>rosids</taxon>
        <taxon>malvids</taxon>
        <taxon>Myrtales</taxon>
        <taxon>Lythraceae</taxon>
        <taxon>Punica</taxon>
    </lineage>
</organism>
<evidence type="ECO:0000256" key="1">
    <source>
        <dbReference type="SAM" id="MobiDB-lite"/>
    </source>
</evidence>
<proteinExistence type="predicted"/>
<feature type="compositionally biased region" description="Basic and acidic residues" evidence="1">
    <location>
        <begin position="13"/>
        <end position="25"/>
    </location>
</feature>
<evidence type="ECO:0000313" key="3">
    <source>
        <dbReference type="Proteomes" id="UP000197138"/>
    </source>
</evidence>
<gene>
    <name evidence="2" type="ORF">CDL15_Pgr006369</name>
</gene>
<accession>A0A218VUP5</accession>